<dbReference type="Proteomes" id="UP001519362">
    <property type="component" value="Unassembled WGS sequence"/>
</dbReference>
<gene>
    <name evidence="2" type="ORF">JOF34_002292</name>
</gene>
<organism evidence="2 3">
    <name type="scientific">Microbacterium amylolyticum</name>
    <dbReference type="NCBI Taxonomy" id="936337"/>
    <lineage>
        <taxon>Bacteria</taxon>
        <taxon>Bacillati</taxon>
        <taxon>Actinomycetota</taxon>
        <taxon>Actinomycetes</taxon>
        <taxon>Micrococcales</taxon>
        <taxon>Microbacteriaceae</taxon>
        <taxon>Microbacterium</taxon>
    </lineage>
</organism>
<name>A0ABS4ZKA1_9MICO</name>
<accession>A0ABS4ZKA1</accession>
<evidence type="ECO:0000256" key="1">
    <source>
        <dbReference type="SAM" id="MobiDB-lite"/>
    </source>
</evidence>
<feature type="region of interest" description="Disordered" evidence="1">
    <location>
        <begin position="1"/>
        <end position="24"/>
    </location>
</feature>
<keyword evidence="3" id="KW-1185">Reference proteome</keyword>
<reference evidence="2 3" key="1">
    <citation type="submission" date="2021-03" db="EMBL/GenBank/DDBJ databases">
        <title>Sequencing the genomes of 1000 actinobacteria strains.</title>
        <authorList>
            <person name="Klenk H.-P."/>
        </authorList>
    </citation>
    <scope>NUCLEOTIDE SEQUENCE [LARGE SCALE GENOMIC DNA]</scope>
    <source>
        <strain evidence="2 3">DSM 24221</strain>
    </source>
</reference>
<proteinExistence type="predicted"/>
<evidence type="ECO:0000313" key="2">
    <source>
        <dbReference type="EMBL" id="MBP2437706.1"/>
    </source>
</evidence>
<dbReference type="EMBL" id="JAGIOL010000001">
    <property type="protein sequence ID" value="MBP2437706.1"/>
    <property type="molecule type" value="Genomic_DNA"/>
</dbReference>
<evidence type="ECO:0000313" key="3">
    <source>
        <dbReference type="Proteomes" id="UP001519362"/>
    </source>
</evidence>
<protein>
    <submittedName>
        <fullName evidence="2">Uncharacterized protein</fullName>
    </submittedName>
</protein>
<sequence length="37" mass="3778">MSDWAPSRPVLLGPGDGPSAEESGIGAGMVNLLRRAL</sequence>
<comment type="caution">
    <text evidence="2">The sequence shown here is derived from an EMBL/GenBank/DDBJ whole genome shotgun (WGS) entry which is preliminary data.</text>
</comment>